<dbReference type="NCBIfam" id="NF006767">
    <property type="entry name" value="PRK09289.1"/>
    <property type="match status" value="1"/>
</dbReference>
<dbReference type="PANTHER" id="PTHR21098">
    <property type="entry name" value="RIBOFLAVIN SYNTHASE ALPHA CHAIN"/>
    <property type="match status" value="1"/>
</dbReference>
<dbReference type="EC" id="2.5.1.9" evidence="4 9"/>
<name>A0A497E369_UNCAE</name>
<evidence type="ECO:0000259" key="11">
    <source>
        <dbReference type="PROSITE" id="PS51177"/>
    </source>
</evidence>
<dbReference type="InterPro" id="IPR001783">
    <property type="entry name" value="Lumazine-bd"/>
</dbReference>
<reference evidence="12 13" key="1">
    <citation type="submission" date="2018-06" db="EMBL/GenBank/DDBJ databases">
        <title>Extensive metabolic versatility and redundancy in microbially diverse, dynamic hydrothermal sediments.</title>
        <authorList>
            <person name="Dombrowski N."/>
            <person name="Teske A."/>
            <person name="Baker B.J."/>
        </authorList>
    </citation>
    <scope>NUCLEOTIDE SEQUENCE [LARGE SCALE GENOMIC DNA]</scope>
    <source>
        <strain evidence="12">B47_G16</strain>
    </source>
</reference>
<keyword evidence="8" id="KW-0677">Repeat</keyword>
<dbReference type="CDD" id="cd00402">
    <property type="entry name" value="Riboflavin_synthase_like"/>
    <property type="match status" value="1"/>
</dbReference>
<feature type="domain" description="Lumazine-binding" evidence="11">
    <location>
        <begin position="96"/>
        <end position="192"/>
    </location>
</feature>
<dbReference type="Proteomes" id="UP000279422">
    <property type="component" value="Unassembled WGS sequence"/>
</dbReference>
<proteinExistence type="predicted"/>
<dbReference type="InterPro" id="IPR017938">
    <property type="entry name" value="Riboflavin_synthase-like_b-brl"/>
</dbReference>
<evidence type="ECO:0000256" key="1">
    <source>
        <dbReference type="ARBA" id="ARBA00000968"/>
    </source>
</evidence>
<dbReference type="NCBIfam" id="TIGR00187">
    <property type="entry name" value="ribE"/>
    <property type="match status" value="1"/>
</dbReference>
<dbReference type="Gene3D" id="2.40.30.20">
    <property type="match status" value="2"/>
</dbReference>
<dbReference type="InterPro" id="IPR023366">
    <property type="entry name" value="ATP_synth_asu-like_sf"/>
</dbReference>
<comment type="pathway">
    <text evidence="3">Cofactor biosynthesis; riboflavin biosynthesis; riboflavin from 2-hydroxy-3-oxobutyl phosphate and 5-amino-6-(D-ribitylamino)uracil: step 2/2.</text>
</comment>
<evidence type="ECO:0000256" key="10">
    <source>
        <dbReference type="PROSITE-ProRule" id="PRU00524"/>
    </source>
</evidence>
<dbReference type="InterPro" id="IPR026017">
    <property type="entry name" value="Lumazine-bd_dom"/>
</dbReference>
<accession>A0A497E369</accession>
<comment type="caution">
    <text evidence="12">The sequence shown here is derived from an EMBL/GenBank/DDBJ whole genome shotgun (WGS) entry which is preliminary data.</text>
</comment>
<dbReference type="PIRSF" id="PIRSF000498">
    <property type="entry name" value="Riboflavin_syn_A"/>
    <property type="match status" value="1"/>
</dbReference>
<sequence length="214" mass="23713">MFTGIVEEMGLVEEVRAGPLYQLRIRGEKVLEGTKEADSIAVNGVCLTVIETDARTFTVEVMPQTLNKTNLRRIKKGDRVNLERSLSLSSRLGGHIVLGDIDGVGRISSIIRKSEQVTMKVQPPSCLVKYIASQGRIAVEGVSLTIADLWEESFVVCLTPFTLRNTTLGLRREGDLVNLEVDVISKYMEKLLVEGGIIPGKKVSEEFLRRAGYY</sequence>
<protein>
    <recommendedName>
        <fullName evidence="5 9">Riboflavin synthase</fullName>
        <ecNumber evidence="4 9">2.5.1.9</ecNumber>
    </recommendedName>
</protein>
<keyword evidence="6" id="KW-0686">Riboflavin biosynthesis</keyword>
<organism evidence="12 13">
    <name type="scientific">Aerophobetes bacterium</name>
    <dbReference type="NCBI Taxonomy" id="2030807"/>
    <lineage>
        <taxon>Bacteria</taxon>
        <taxon>Candidatus Aerophobota</taxon>
    </lineage>
</organism>
<evidence type="ECO:0000256" key="5">
    <source>
        <dbReference type="ARBA" id="ARBA00013950"/>
    </source>
</evidence>
<feature type="domain" description="Lumazine-binding" evidence="11">
    <location>
        <begin position="1"/>
        <end position="95"/>
    </location>
</feature>
<dbReference type="Pfam" id="PF00677">
    <property type="entry name" value="Lum_binding"/>
    <property type="match status" value="2"/>
</dbReference>
<evidence type="ECO:0000256" key="9">
    <source>
        <dbReference type="NCBIfam" id="TIGR00187"/>
    </source>
</evidence>
<dbReference type="SUPFAM" id="SSF63380">
    <property type="entry name" value="Riboflavin synthase domain-like"/>
    <property type="match status" value="2"/>
</dbReference>
<dbReference type="GO" id="GO:0004746">
    <property type="term" value="F:riboflavin synthase activity"/>
    <property type="evidence" value="ECO:0007669"/>
    <property type="project" value="UniProtKB-UniRule"/>
</dbReference>
<evidence type="ECO:0000256" key="8">
    <source>
        <dbReference type="ARBA" id="ARBA00022737"/>
    </source>
</evidence>
<dbReference type="AlphaFoldDB" id="A0A497E369"/>
<comment type="function">
    <text evidence="2">Catalyzes the dismutation of two molecules of 6,7-dimethyl-8-ribityllumazine, resulting in the formation of riboflavin and 5-amino-6-(D-ribitylamino)uracil.</text>
</comment>
<dbReference type="PROSITE" id="PS51177">
    <property type="entry name" value="LUMAZINE_BIND"/>
    <property type="match status" value="2"/>
</dbReference>
<evidence type="ECO:0000256" key="3">
    <source>
        <dbReference type="ARBA" id="ARBA00004887"/>
    </source>
</evidence>
<evidence type="ECO:0000256" key="2">
    <source>
        <dbReference type="ARBA" id="ARBA00002803"/>
    </source>
</evidence>
<feature type="repeat" description="Lumazine-binding" evidence="10">
    <location>
        <begin position="1"/>
        <end position="95"/>
    </location>
</feature>
<dbReference type="GO" id="GO:0009231">
    <property type="term" value="P:riboflavin biosynthetic process"/>
    <property type="evidence" value="ECO:0007669"/>
    <property type="project" value="UniProtKB-KW"/>
</dbReference>
<dbReference type="EMBL" id="QMPZ01000074">
    <property type="protein sequence ID" value="RLE08911.1"/>
    <property type="molecule type" value="Genomic_DNA"/>
</dbReference>
<gene>
    <name evidence="12" type="ORF">DRJ00_05480</name>
</gene>
<evidence type="ECO:0000313" key="13">
    <source>
        <dbReference type="Proteomes" id="UP000279422"/>
    </source>
</evidence>
<feature type="repeat" description="Lumazine-binding" evidence="10">
    <location>
        <begin position="96"/>
        <end position="192"/>
    </location>
</feature>
<dbReference type="FunFam" id="2.40.30.20:FF:000003">
    <property type="entry name" value="Riboflavin synthase, alpha subunit"/>
    <property type="match status" value="1"/>
</dbReference>
<evidence type="ECO:0000313" key="12">
    <source>
        <dbReference type="EMBL" id="RLE08911.1"/>
    </source>
</evidence>
<keyword evidence="7 12" id="KW-0808">Transferase</keyword>
<comment type="catalytic activity">
    <reaction evidence="1">
        <text>2 6,7-dimethyl-8-(1-D-ribityl)lumazine + H(+) = 5-amino-6-(D-ribitylamino)uracil + riboflavin</text>
        <dbReference type="Rhea" id="RHEA:20772"/>
        <dbReference type="ChEBI" id="CHEBI:15378"/>
        <dbReference type="ChEBI" id="CHEBI:15934"/>
        <dbReference type="ChEBI" id="CHEBI:57986"/>
        <dbReference type="ChEBI" id="CHEBI:58201"/>
        <dbReference type="EC" id="2.5.1.9"/>
    </reaction>
</comment>
<evidence type="ECO:0000256" key="4">
    <source>
        <dbReference type="ARBA" id="ARBA00012827"/>
    </source>
</evidence>
<dbReference type="PANTHER" id="PTHR21098:SF12">
    <property type="entry name" value="RIBOFLAVIN SYNTHASE"/>
    <property type="match status" value="1"/>
</dbReference>
<evidence type="ECO:0000256" key="7">
    <source>
        <dbReference type="ARBA" id="ARBA00022679"/>
    </source>
</evidence>
<evidence type="ECO:0000256" key="6">
    <source>
        <dbReference type="ARBA" id="ARBA00022619"/>
    </source>
</evidence>